<evidence type="ECO:0000313" key="1">
    <source>
        <dbReference type="EMBL" id="PNH04919.1"/>
    </source>
</evidence>
<name>A0A2J7ZXC2_9CHLO</name>
<dbReference type="Gene3D" id="3.90.640.10">
    <property type="entry name" value="Actin, Chain A, domain 4"/>
    <property type="match status" value="1"/>
</dbReference>
<dbReference type="Proteomes" id="UP000236333">
    <property type="component" value="Unassembled WGS sequence"/>
</dbReference>
<proteinExistence type="predicted"/>
<dbReference type="AlphaFoldDB" id="A0A2J7ZXC2"/>
<dbReference type="InterPro" id="IPR043129">
    <property type="entry name" value="ATPase_NBD"/>
</dbReference>
<dbReference type="Gene3D" id="3.30.420.40">
    <property type="match status" value="2"/>
</dbReference>
<dbReference type="PANTHER" id="PTHR14187">
    <property type="entry name" value="ALPHA KINASE/ELONGATION FACTOR 2 KINASE"/>
    <property type="match status" value="1"/>
</dbReference>
<dbReference type="SUPFAM" id="SSF53067">
    <property type="entry name" value="Actin-like ATPase domain"/>
    <property type="match status" value="2"/>
</dbReference>
<organism evidence="1 2">
    <name type="scientific">Tetrabaena socialis</name>
    <dbReference type="NCBI Taxonomy" id="47790"/>
    <lineage>
        <taxon>Eukaryota</taxon>
        <taxon>Viridiplantae</taxon>
        <taxon>Chlorophyta</taxon>
        <taxon>core chlorophytes</taxon>
        <taxon>Chlorophyceae</taxon>
        <taxon>CS clade</taxon>
        <taxon>Chlamydomonadales</taxon>
        <taxon>Tetrabaenaceae</taxon>
        <taxon>Tetrabaena</taxon>
    </lineage>
</organism>
<dbReference type="PANTHER" id="PTHR14187:SF5">
    <property type="entry name" value="HEAT SHOCK 70 KDA PROTEIN 12A"/>
    <property type="match status" value="1"/>
</dbReference>
<reference evidence="1 2" key="1">
    <citation type="journal article" date="2017" name="Mol. Biol. Evol.">
        <title>The 4-celled Tetrabaena socialis nuclear genome reveals the essential components for genetic control of cell number at the origin of multicellularity in the volvocine lineage.</title>
        <authorList>
            <person name="Featherston J."/>
            <person name="Arakaki Y."/>
            <person name="Hanschen E.R."/>
            <person name="Ferris P.J."/>
            <person name="Michod R.E."/>
            <person name="Olson B.J.S.C."/>
            <person name="Nozaki H."/>
            <person name="Durand P.M."/>
        </authorList>
    </citation>
    <scope>NUCLEOTIDE SEQUENCE [LARGE SCALE GENOMIC DNA]</scope>
    <source>
        <strain evidence="1 2">NIES-571</strain>
    </source>
</reference>
<accession>A0A2J7ZXC2</accession>
<dbReference type="EMBL" id="PGGS01000350">
    <property type="protein sequence ID" value="PNH04919.1"/>
    <property type="molecule type" value="Genomic_DNA"/>
</dbReference>
<gene>
    <name evidence="1" type="ORF">TSOC_008972</name>
</gene>
<protein>
    <submittedName>
        <fullName evidence="1">Heat shock protein 12A</fullName>
    </submittedName>
</protein>
<comment type="caution">
    <text evidence="1">The sequence shown here is derived from an EMBL/GenBank/DDBJ whole genome shotgun (WGS) entry which is preliminary data.</text>
</comment>
<dbReference type="OrthoDB" id="542576at2759"/>
<keyword evidence="1" id="KW-0346">Stress response</keyword>
<keyword evidence="2" id="KW-1185">Reference proteome</keyword>
<evidence type="ECO:0000313" key="2">
    <source>
        <dbReference type="Proteomes" id="UP000236333"/>
    </source>
</evidence>
<sequence>MSAPSAVPTPAAPALIIGVDFGTSASGFAYCKLGGGAAPRVVTHERWPDQPVPYAKTRTAVLQAGVRRAGSYSYLESFKLLLAEGGEPVDTVCPLPPGLTATQVVTDFLAALRSRGASPLGRHPERTVWCLTLPAMWSDAVKAKMRQTANRAGLSHVQEPASLLLTLEPEAAMLSAALPSQASNTGLFTVGAPAVLPGGNPSLLADGDVVLVLDCGGGTVDATLHRVRGSGERLQLEEAAVTRGLLAGGRCVDAAAWAFIRQAVGAAQWDKWKAHNPVEWLALMG</sequence>